<name>A0A074Z965_OPIVI</name>
<dbReference type="SUPFAM" id="SSF52540">
    <property type="entry name" value="P-loop containing nucleoside triphosphate hydrolases"/>
    <property type="match status" value="2"/>
</dbReference>
<dbReference type="OrthoDB" id="2110130at2759"/>
<feature type="coiled-coil region" evidence="5">
    <location>
        <begin position="295"/>
        <end position="344"/>
    </location>
</feature>
<keyword evidence="3" id="KW-0547">Nucleotide-binding</keyword>
<evidence type="ECO:0000256" key="5">
    <source>
        <dbReference type="SAM" id="Coils"/>
    </source>
</evidence>
<dbReference type="FunFam" id="3.40.50.300:FF:000683">
    <property type="entry name" value="Abc transporter f family member 1"/>
    <property type="match status" value="1"/>
</dbReference>
<feature type="region of interest" description="Disordered" evidence="6">
    <location>
        <begin position="1"/>
        <end position="66"/>
    </location>
</feature>
<dbReference type="InterPro" id="IPR003593">
    <property type="entry name" value="AAA+_ATPase"/>
</dbReference>
<feature type="compositionally biased region" description="Basic residues" evidence="6">
    <location>
        <begin position="1"/>
        <end position="11"/>
    </location>
</feature>
<dbReference type="InterPro" id="IPR032781">
    <property type="entry name" value="ABC_tran_Xtn"/>
</dbReference>
<dbReference type="PROSITE" id="PS50893">
    <property type="entry name" value="ABC_TRANSPORTER_2"/>
    <property type="match status" value="2"/>
</dbReference>
<dbReference type="InterPro" id="IPR003439">
    <property type="entry name" value="ABC_transporter-like_ATP-bd"/>
</dbReference>
<feature type="compositionally biased region" description="Basic and acidic residues" evidence="6">
    <location>
        <begin position="54"/>
        <end position="66"/>
    </location>
</feature>
<organism evidence="8 9">
    <name type="scientific">Opisthorchis viverrini</name>
    <name type="common">Southeast Asian liver fluke</name>
    <dbReference type="NCBI Taxonomy" id="6198"/>
    <lineage>
        <taxon>Eukaryota</taxon>
        <taxon>Metazoa</taxon>
        <taxon>Spiralia</taxon>
        <taxon>Lophotrochozoa</taxon>
        <taxon>Platyhelminthes</taxon>
        <taxon>Trematoda</taxon>
        <taxon>Digenea</taxon>
        <taxon>Opisthorchiida</taxon>
        <taxon>Opisthorchiata</taxon>
        <taxon>Opisthorchiidae</taxon>
        <taxon>Opisthorchis</taxon>
    </lineage>
</organism>
<dbReference type="GO" id="GO:0016887">
    <property type="term" value="F:ATP hydrolysis activity"/>
    <property type="evidence" value="ECO:0007669"/>
    <property type="project" value="InterPro"/>
</dbReference>
<dbReference type="CDD" id="cd03221">
    <property type="entry name" value="ABCF_EF-3"/>
    <property type="match status" value="2"/>
</dbReference>
<dbReference type="KEGG" id="ovi:T265_09714"/>
<dbReference type="Pfam" id="PF12848">
    <property type="entry name" value="ABC_tran_Xtn"/>
    <property type="match status" value="1"/>
</dbReference>
<keyword evidence="4" id="KW-0067">ATP-binding</keyword>
<feature type="domain" description="ABC transporter" evidence="7">
    <location>
        <begin position="531"/>
        <end position="727"/>
    </location>
</feature>
<keyword evidence="5" id="KW-0175">Coiled coil</keyword>
<dbReference type="Pfam" id="PF00005">
    <property type="entry name" value="ABC_tran"/>
    <property type="match status" value="2"/>
</dbReference>
<keyword evidence="9" id="KW-1185">Reference proteome</keyword>
<dbReference type="PANTHER" id="PTHR19211">
    <property type="entry name" value="ATP-BINDING TRANSPORT PROTEIN-RELATED"/>
    <property type="match status" value="1"/>
</dbReference>
<dbReference type="GO" id="GO:0005524">
    <property type="term" value="F:ATP binding"/>
    <property type="evidence" value="ECO:0007669"/>
    <property type="project" value="UniProtKB-KW"/>
</dbReference>
<gene>
    <name evidence="8" type="ORF">T265_09714</name>
</gene>
<feature type="domain" description="ABC transporter" evidence="7">
    <location>
        <begin position="219"/>
        <end position="460"/>
    </location>
</feature>
<dbReference type="STRING" id="6198.A0A074Z965"/>
<evidence type="ECO:0000256" key="2">
    <source>
        <dbReference type="ARBA" id="ARBA00022737"/>
    </source>
</evidence>
<dbReference type="FunFam" id="3.40.50.300:FF:001197">
    <property type="entry name" value="Putative ATP-binding cassette family ATPase"/>
    <property type="match status" value="1"/>
</dbReference>
<evidence type="ECO:0000256" key="6">
    <source>
        <dbReference type="SAM" id="MobiDB-lite"/>
    </source>
</evidence>
<keyword evidence="2" id="KW-0677">Repeat</keyword>
<proteinExistence type="inferred from homology"/>
<protein>
    <recommendedName>
        <fullName evidence="7">ABC transporter domain-containing protein</fullName>
    </recommendedName>
</protein>
<evidence type="ECO:0000256" key="4">
    <source>
        <dbReference type="ARBA" id="ARBA00022840"/>
    </source>
</evidence>
<dbReference type="CTD" id="20323882"/>
<dbReference type="Gene3D" id="3.40.50.300">
    <property type="entry name" value="P-loop containing nucleotide triphosphate hydrolases"/>
    <property type="match status" value="3"/>
</dbReference>
<dbReference type="InterPro" id="IPR017871">
    <property type="entry name" value="ABC_transporter-like_CS"/>
</dbReference>
<dbReference type="Proteomes" id="UP000054324">
    <property type="component" value="Unassembled WGS sequence"/>
</dbReference>
<evidence type="ECO:0000259" key="7">
    <source>
        <dbReference type="PROSITE" id="PS50893"/>
    </source>
</evidence>
<dbReference type="EMBL" id="KL596918">
    <property type="protein sequence ID" value="KER22117.1"/>
    <property type="molecule type" value="Genomic_DNA"/>
</dbReference>
<evidence type="ECO:0000313" key="8">
    <source>
        <dbReference type="EMBL" id="KER22117.1"/>
    </source>
</evidence>
<dbReference type="SMART" id="SM00382">
    <property type="entry name" value="AAA"/>
    <property type="match status" value="2"/>
</dbReference>
<sequence>MPSADKKKKALAKKEAEKRRNQKKPARSAGAATAGDLANGTDEDGQTEETAASHTEDEVPGRQRTTSVRDDDFVGLGKLAVSQFTCFLRVAWQLGIRRVLPTGSDDEDEAVHKSLVETLECLDLISDRVAQHRSVTSVLASHPEARDTQFTNLTVTFHGKELLSDTRLELNVGRRDDEDEAVHKSLVETLECLDLISDRVAQHRSVTSVLASHPEARDTQFTNLTVTFHGKELLSDTRLELNVGRRYGLIGPNGCGKSTLLAVMANRELPIPNHIDIFLLQREMAPSDKTALQCVMEVDEERQRLEREAGELAAREDTESSERLVEVYERLEHLDADKAEAKAAMLLHGLGFTKEMQQKQVKHFSGGWRMRIALARALFVRPALLLLDEPTNHLDLNACVWLERELVNYPRCLVIISHSQDFLNGVCTNIVLMHRHKLSYFSGNYDQYVRTRLELEENQMKRYKWEQDQISSMKDYIARFGHGSKKLARQAQSKEKVLQKMLSGGLAERVQTDKTLTFYFPDPGIIPPPVIQVQQVSFRYAPGKPWIYRNLDLAIDLDRRVALVGPNGAGKSTLLKLIAAEHLHEMLDINLSAVDWMMKSFPEIKERDDMRKILGRYGLSGAQQVCPIRALSDGQRCRIIFAWLAQKAPHLLLLDEPTNHLDIETIDSLADAIDDFEGGLLLVSHDFRLISQVAKEIWVCENQSITPWEGDIFSYKQFLAKSVNKELAKLAASENR</sequence>
<evidence type="ECO:0000256" key="1">
    <source>
        <dbReference type="ARBA" id="ARBA00011054"/>
    </source>
</evidence>
<dbReference type="GeneID" id="20323882"/>
<reference evidence="8 9" key="1">
    <citation type="submission" date="2013-11" db="EMBL/GenBank/DDBJ databases">
        <title>Opisthorchis viverrini - life in the bile duct.</title>
        <authorList>
            <person name="Young N.D."/>
            <person name="Nagarajan N."/>
            <person name="Lin S.J."/>
            <person name="Korhonen P.K."/>
            <person name="Jex A.R."/>
            <person name="Hall R.S."/>
            <person name="Safavi-Hemami H."/>
            <person name="Kaewkong W."/>
            <person name="Bertrand D."/>
            <person name="Gao S."/>
            <person name="Seet Q."/>
            <person name="Wongkham S."/>
            <person name="Teh B.T."/>
            <person name="Wongkham C."/>
            <person name="Intapan P.M."/>
            <person name="Maleewong W."/>
            <person name="Yang X."/>
            <person name="Hu M."/>
            <person name="Wang Z."/>
            <person name="Hofmann A."/>
            <person name="Sternberg P.W."/>
            <person name="Tan P."/>
            <person name="Wang J."/>
            <person name="Gasser R.B."/>
        </authorList>
    </citation>
    <scope>NUCLEOTIDE SEQUENCE [LARGE SCALE GENOMIC DNA]</scope>
</reference>
<dbReference type="PANTHER" id="PTHR19211:SF15">
    <property type="entry name" value="ATP-BINDING CASSETTE SUB-FAMILY F MEMBER 2"/>
    <property type="match status" value="1"/>
</dbReference>
<accession>A0A074Z965</accession>
<dbReference type="RefSeq" id="XP_009174139.1">
    <property type="nucleotide sequence ID" value="XM_009175875.1"/>
</dbReference>
<dbReference type="PROSITE" id="PS00211">
    <property type="entry name" value="ABC_TRANSPORTER_1"/>
    <property type="match status" value="1"/>
</dbReference>
<evidence type="ECO:0000256" key="3">
    <source>
        <dbReference type="ARBA" id="ARBA00022741"/>
    </source>
</evidence>
<dbReference type="AlphaFoldDB" id="A0A074Z965"/>
<evidence type="ECO:0000313" key="9">
    <source>
        <dbReference type="Proteomes" id="UP000054324"/>
    </source>
</evidence>
<comment type="similarity">
    <text evidence="1">Belongs to the ABC transporter superfamily. ABCF family. EF3 subfamily.</text>
</comment>
<dbReference type="InterPro" id="IPR050611">
    <property type="entry name" value="ABCF"/>
</dbReference>
<dbReference type="InterPro" id="IPR027417">
    <property type="entry name" value="P-loop_NTPase"/>
</dbReference>